<accession>A0AC61RY09</accession>
<evidence type="ECO:0000313" key="1">
    <source>
        <dbReference type="EMBL" id="TGY96857.1"/>
    </source>
</evidence>
<protein>
    <submittedName>
        <fullName evidence="1">Uncharacterized protein</fullName>
    </submittedName>
</protein>
<sequence>MTEQKFGLSGFALKWIAMLSMLADHTGAVLFPQYIQLRMIGRIAFPIYCFLLAEGAVHTRNIRKYEMRLLLFALMSEIPFDLAFSSGMNFRHQNVFFTLFLGLVVVEQYQKNRDKLSSFLIFVIVMLLAEFLNTDYGAAGVVFILIFYLLYQYTLGKQAAFAAANFLMYQGGIQAYAGFAVIPMLLYNGKRGPSMKYLFYAFYPLHLLAIYFICKIMY</sequence>
<reference evidence="1" key="1">
    <citation type="submission" date="2019-04" db="EMBL/GenBank/DDBJ databases">
        <title>Microbes associate with the intestines of laboratory mice.</title>
        <authorList>
            <person name="Navarre W."/>
            <person name="Wong E."/>
            <person name="Huang K."/>
            <person name="Tropini C."/>
            <person name="Ng K."/>
            <person name="Yu B."/>
        </authorList>
    </citation>
    <scope>NUCLEOTIDE SEQUENCE</scope>
    <source>
        <strain evidence="1">NM01_1-7b</strain>
    </source>
</reference>
<organism evidence="1 2">
    <name type="scientific">Petralouisia muris</name>
    <dbReference type="NCBI Taxonomy" id="3032872"/>
    <lineage>
        <taxon>Bacteria</taxon>
        <taxon>Bacillati</taxon>
        <taxon>Bacillota</taxon>
        <taxon>Clostridia</taxon>
        <taxon>Lachnospirales</taxon>
        <taxon>Lachnospiraceae</taxon>
        <taxon>Petralouisia</taxon>
    </lineage>
</organism>
<keyword evidence="2" id="KW-1185">Reference proteome</keyword>
<proteinExistence type="predicted"/>
<dbReference type="EMBL" id="SRYA01000012">
    <property type="protein sequence ID" value="TGY96857.1"/>
    <property type="molecule type" value="Genomic_DNA"/>
</dbReference>
<name>A0AC61RY09_9FIRM</name>
<evidence type="ECO:0000313" key="2">
    <source>
        <dbReference type="Proteomes" id="UP000304953"/>
    </source>
</evidence>
<gene>
    <name evidence="1" type="ORF">E5329_07635</name>
</gene>
<dbReference type="Proteomes" id="UP000304953">
    <property type="component" value="Unassembled WGS sequence"/>
</dbReference>
<comment type="caution">
    <text evidence="1">The sequence shown here is derived from an EMBL/GenBank/DDBJ whole genome shotgun (WGS) entry which is preliminary data.</text>
</comment>